<dbReference type="GO" id="GO:0015970">
    <property type="term" value="P:guanosine tetraphosphate biosynthetic process"/>
    <property type="evidence" value="ECO:0007669"/>
    <property type="project" value="UniProtKB-UniPathway"/>
</dbReference>
<evidence type="ECO:0000313" key="5">
    <source>
        <dbReference type="EMBL" id="TQR16622.1"/>
    </source>
</evidence>
<dbReference type="Pfam" id="PF04607">
    <property type="entry name" value="RelA_SpoT"/>
    <property type="match status" value="1"/>
</dbReference>
<sequence>MINQGKELLRQRCKYLSNMEILQLEQAMDFAERAHCGQKRATGEPYIIHPLEVSLILAEYKADIISLIGALLHDVVEDTEIPLSDIEQEFGKQVAFIVDGLTKFEKGTIEKEEYGAVNTEKLLSTAIIDIRVAAIKLADRLHNMRTLAVKKIEKKIPYANETLLFFSPLAEKLGLYRLQEELEDLAFSYLDSTRYKQFKQTMKDLAKDYNTTFQKFIQKDQMCDSNNVIIHVEFRMSPLFKSYNLISEGSPISDLFTIHVTTKTARNCYTALGIIHSLFEPIPDQFMDEIAIEKHPFLKHLKTKLKINNQIVHVNIQDERTNSFYKNGVFDYLQETNMRYLSEQLLGSSIHTIKSISNNSIAFCELISFELFQEEITVFTPTMDVIILPANSNIIDYAYAFNPSLASKMSFAKVNGEVQSLQTILQDMDIVEIHTKSKITANAKWLHHVQTSKAIKEIMEVVEES</sequence>
<dbReference type="RefSeq" id="WP_142536865.1">
    <property type="nucleotide sequence ID" value="NZ_BMIE01000002.1"/>
</dbReference>
<dbReference type="CDD" id="cd00077">
    <property type="entry name" value="HDc"/>
    <property type="match status" value="1"/>
</dbReference>
<keyword evidence="5" id="KW-0378">Hydrolase</keyword>
<dbReference type="FunFam" id="1.10.3210.10:FF:000001">
    <property type="entry name" value="GTP pyrophosphokinase RelA"/>
    <property type="match status" value="1"/>
</dbReference>
<evidence type="ECO:0000256" key="3">
    <source>
        <dbReference type="PROSITE-ProRule" id="PRU00182"/>
    </source>
</evidence>
<dbReference type="Pfam" id="PF13328">
    <property type="entry name" value="HD_4"/>
    <property type="match status" value="1"/>
</dbReference>
<dbReference type="SUPFAM" id="SSF109604">
    <property type="entry name" value="HD-domain/PDEase-like"/>
    <property type="match status" value="1"/>
</dbReference>
<comment type="similarity">
    <text evidence="2">Belongs to the RelA/SpoT family.</text>
</comment>
<dbReference type="PANTHER" id="PTHR43061">
    <property type="entry name" value="GTP DIPHOSPHOKINASE RSH1, CHLOROPLASTIC-RELATED"/>
    <property type="match status" value="1"/>
</dbReference>
<reference evidence="5 6" key="1">
    <citation type="submission" date="2019-05" db="EMBL/GenBank/DDBJ databases">
        <title>Psychrobacillus vulpis sp. nov., a new species isolated from feces of a red fox that inhabits in The Tablas de Daimiel Natural Park, Albacete, Spain.</title>
        <authorList>
            <person name="Rodriguez M."/>
            <person name="Reina J.C."/>
            <person name="Bejar V."/>
            <person name="Llamas I."/>
        </authorList>
    </citation>
    <scope>NUCLEOTIDE SEQUENCE [LARGE SCALE GENOMIC DNA]</scope>
    <source>
        <strain evidence="5 6">NEAU-3TGS17</strain>
    </source>
</reference>
<dbReference type="InterPro" id="IPR004095">
    <property type="entry name" value="TGS"/>
</dbReference>
<dbReference type="InterPro" id="IPR003607">
    <property type="entry name" value="HD/PDEase_dom"/>
</dbReference>
<keyword evidence="6" id="KW-1185">Reference proteome</keyword>
<dbReference type="InterPro" id="IPR007685">
    <property type="entry name" value="RelA_SpoT"/>
</dbReference>
<accession>A0A544TGP4</accession>
<dbReference type="GO" id="GO:0016787">
    <property type="term" value="F:hydrolase activity"/>
    <property type="evidence" value="ECO:0007669"/>
    <property type="project" value="UniProtKB-KW"/>
</dbReference>
<dbReference type="AlphaFoldDB" id="A0A544TGP4"/>
<dbReference type="EMBL" id="VDGH01000001">
    <property type="protein sequence ID" value="TQR16622.1"/>
    <property type="molecule type" value="Genomic_DNA"/>
</dbReference>
<dbReference type="Gene3D" id="3.10.20.30">
    <property type="match status" value="1"/>
</dbReference>
<comment type="caution">
    <text evidence="5">The sequence shown here is derived from an EMBL/GenBank/DDBJ whole genome shotgun (WGS) entry which is preliminary data.</text>
</comment>
<protein>
    <submittedName>
        <fullName evidence="5">Bifunctional (P)ppGpp synthetase/guanosine-3',5'-bis(Diphosphate) 3'-pyrophosphohydrolase</fullName>
    </submittedName>
</protein>
<dbReference type="SUPFAM" id="SSF81271">
    <property type="entry name" value="TGS-like"/>
    <property type="match status" value="1"/>
</dbReference>
<dbReference type="InterPro" id="IPR012676">
    <property type="entry name" value="TGS-like"/>
</dbReference>
<dbReference type="PROSITE" id="PS50889">
    <property type="entry name" value="S4"/>
    <property type="match status" value="1"/>
</dbReference>
<dbReference type="InterPro" id="IPR012675">
    <property type="entry name" value="Beta-grasp_dom_sf"/>
</dbReference>
<evidence type="ECO:0000256" key="2">
    <source>
        <dbReference type="ARBA" id="ARBA00007476"/>
    </source>
</evidence>
<evidence type="ECO:0000313" key="6">
    <source>
        <dbReference type="Proteomes" id="UP000317316"/>
    </source>
</evidence>
<dbReference type="InterPro" id="IPR043519">
    <property type="entry name" value="NT_sf"/>
</dbReference>
<dbReference type="Proteomes" id="UP000317316">
    <property type="component" value="Unassembled WGS sequence"/>
</dbReference>
<proteinExistence type="inferred from homology"/>
<organism evidence="5 6">
    <name type="scientific">Psychrobacillus lasiicapitis</name>
    <dbReference type="NCBI Taxonomy" id="1636719"/>
    <lineage>
        <taxon>Bacteria</taxon>
        <taxon>Bacillati</taxon>
        <taxon>Bacillota</taxon>
        <taxon>Bacilli</taxon>
        <taxon>Bacillales</taxon>
        <taxon>Bacillaceae</taxon>
        <taxon>Psychrobacillus</taxon>
    </lineage>
</organism>
<dbReference type="GO" id="GO:0003723">
    <property type="term" value="F:RNA binding"/>
    <property type="evidence" value="ECO:0007669"/>
    <property type="project" value="UniProtKB-KW"/>
</dbReference>
<dbReference type="Pfam" id="PF02824">
    <property type="entry name" value="TGS"/>
    <property type="match status" value="1"/>
</dbReference>
<comment type="pathway">
    <text evidence="1">Purine metabolism; ppGpp biosynthesis; ppGpp from GTP: step 1/2.</text>
</comment>
<dbReference type="Gene3D" id="3.30.460.10">
    <property type="entry name" value="Beta Polymerase, domain 2"/>
    <property type="match status" value="1"/>
</dbReference>
<feature type="domain" description="HD/PDEase" evidence="4">
    <location>
        <begin position="42"/>
        <end position="153"/>
    </location>
</feature>
<dbReference type="OrthoDB" id="9805041at2"/>
<evidence type="ECO:0000256" key="1">
    <source>
        <dbReference type="ARBA" id="ARBA00004976"/>
    </source>
</evidence>
<name>A0A544TGP4_9BACI</name>
<evidence type="ECO:0000259" key="4">
    <source>
        <dbReference type="SMART" id="SM00471"/>
    </source>
</evidence>
<dbReference type="SMART" id="SM00471">
    <property type="entry name" value="HDc"/>
    <property type="match status" value="1"/>
</dbReference>
<dbReference type="Gene3D" id="1.10.3210.10">
    <property type="entry name" value="Hypothetical protein af1432"/>
    <property type="match status" value="1"/>
</dbReference>
<gene>
    <name evidence="5" type="ORF">FG382_00160</name>
</gene>
<dbReference type="SUPFAM" id="SSF81301">
    <property type="entry name" value="Nucleotidyltransferase"/>
    <property type="match status" value="1"/>
</dbReference>
<dbReference type="UniPathway" id="UPA00908">
    <property type="reaction ID" value="UER00884"/>
</dbReference>
<keyword evidence="3" id="KW-0694">RNA-binding</keyword>
<dbReference type="PANTHER" id="PTHR43061:SF1">
    <property type="entry name" value="GTP DIPHOSPHOKINASE RSH1, CHLOROPLASTIC-RELATED"/>
    <property type="match status" value="1"/>
</dbReference>